<keyword evidence="2" id="KW-1185">Reference proteome</keyword>
<accession>W2V117</accession>
<proteinExistence type="predicted"/>
<comment type="caution">
    <text evidence="1">The sequence shown here is derived from an EMBL/GenBank/DDBJ whole genome shotgun (WGS) entry which is preliminary data.</text>
</comment>
<dbReference type="EMBL" id="AXCJ01000008">
    <property type="protein sequence ID" value="ETO91143.1"/>
    <property type="molecule type" value="Genomic_DNA"/>
</dbReference>
<sequence>MITIYSIISRILFLMFLFNAKFSYSIDEWYYQAEKLYSSTYKEWLNASHDSQLATTMDWLMTAANKNILKRHYQQVVYVALLNSTEEQQFIQLAEKVRRCINHSNSDKSMLTTHIVAQCLKRENMVR</sequence>
<reference evidence="1 2" key="1">
    <citation type="journal article" date="2013" name="PLoS ONE">
        <title>Bacterial endosymbiosis in a chordate host: long-term co-evolution and conservation of secondary metabolism.</title>
        <authorList>
            <person name="Kwan J.C."/>
            <person name="Schmidt E.W."/>
        </authorList>
    </citation>
    <scope>NUCLEOTIDE SEQUENCE [LARGE SCALE GENOMIC DNA]</scope>
    <source>
        <strain evidence="2">L6</strain>
    </source>
</reference>
<dbReference type="Proteomes" id="UP000018951">
    <property type="component" value="Unassembled WGS sequence"/>
</dbReference>
<organism evidence="1 2">
    <name type="scientific">Candidatus Xenolissoclinum pacificiensis L6</name>
    <dbReference type="NCBI Taxonomy" id="1401685"/>
    <lineage>
        <taxon>Bacteria</taxon>
        <taxon>Pseudomonadati</taxon>
        <taxon>Pseudomonadota</taxon>
        <taxon>Alphaproteobacteria</taxon>
        <taxon>Rickettsiales</taxon>
        <taxon>Anaplasmataceae</taxon>
        <taxon>Candidatus Xenolissoclinum</taxon>
    </lineage>
</organism>
<gene>
    <name evidence="1" type="ORF">P857_629</name>
</gene>
<evidence type="ECO:0000313" key="1">
    <source>
        <dbReference type="EMBL" id="ETO91143.1"/>
    </source>
</evidence>
<protein>
    <submittedName>
        <fullName evidence="1">Uncharacterized protein</fullName>
    </submittedName>
</protein>
<name>W2V117_9RICK</name>
<dbReference type="AlphaFoldDB" id="W2V117"/>
<evidence type="ECO:0000313" key="2">
    <source>
        <dbReference type="Proteomes" id="UP000018951"/>
    </source>
</evidence>